<proteinExistence type="inferred from homology"/>
<dbReference type="Proteomes" id="UP001153069">
    <property type="component" value="Unassembled WGS sequence"/>
</dbReference>
<comment type="caution">
    <text evidence="5">The sequence shown here is derived from an EMBL/GenBank/DDBJ whole genome shotgun (WGS) entry which is preliminary data.</text>
</comment>
<feature type="compositionally biased region" description="Basic and acidic residues" evidence="4">
    <location>
        <begin position="29"/>
        <end position="41"/>
    </location>
</feature>
<keyword evidence="2" id="KW-0460">Magnesium</keyword>
<comment type="similarity">
    <text evidence="3">Belongs to the FPP/GGPP synthase family.</text>
</comment>
<evidence type="ECO:0000256" key="2">
    <source>
        <dbReference type="ARBA" id="ARBA00022842"/>
    </source>
</evidence>
<evidence type="ECO:0000256" key="3">
    <source>
        <dbReference type="RuleBase" id="RU004466"/>
    </source>
</evidence>
<organism evidence="5 6">
    <name type="scientific">Seminavis robusta</name>
    <dbReference type="NCBI Taxonomy" id="568900"/>
    <lineage>
        <taxon>Eukaryota</taxon>
        <taxon>Sar</taxon>
        <taxon>Stramenopiles</taxon>
        <taxon>Ochrophyta</taxon>
        <taxon>Bacillariophyta</taxon>
        <taxon>Bacillariophyceae</taxon>
        <taxon>Bacillariophycidae</taxon>
        <taxon>Naviculales</taxon>
        <taxon>Naviculaceae</taxon>
        <taxon>Seminavis</taxon>
    </lineage>
</organism>
<dbReference type="AlphaFoldDB" id="A0A9N8DVD7"/>
<dbReference type="PANTHER" id="PTHR12001:SF44">
    <property type="entry name" value="GERANYLGERANYL PYROPHOSPHATE SYNTHASE"/>
    <property type="match status" value="1"/>
</dbReference>
<dbReference type="EMBL" id="CAICTM010000385">
    <property type="protein sequence ID" value="CAB9509347.1"/>
    <property type="molecule type" value="Genomic_DNA"/>
</dbReference>
<dbReference type="InterPro" id="IPR033749">
    <property type="entry name" value="Polyprenyl_synt_CS"/>
</dbReference>
<dbReference type="SUPFAM" id="SSF48576">
    <property type="entry name" value="Terpenoid synthases"/>
    <property type="match status" value="1"/>
</dbReference>
<dbReference type="InterPro" id="IPR000092">
    <property type="entry name" value="Polyprenyl_synt"/>
</dbReference>
<dbReference type="InterPro" id="IPR008949">
    <property type="entry name" value="Isoprenoid_synthase_dom_sf"/>
</dbReference>
<dbReference type="Gene3D" id="1.10.600.10">
    <property type="entry name" value="Farnesyl Diphosphate Synthase"/>
    <property type="match status" value="1"/>
</dbReference>
<name>A0A9N8DVD7_9STRA</name>
<dbReference type="GO" id="GO:0046872">
    <property type="term" value="F:metal ion binding"/>
    <property type="evidence" value="ECO:0007669"/>
    <property type="project" value="UniProtKB-KW"/>
</dbReference>
<protein>
    <submittedName>
        <fullName evidence="5">Geranylgeranyl pyrophosphate synthase</fullName>
    </submittedName>
</protein>
<gene>
    <name evidence="5" type="ORF">SEMRO_386_G131860.1</name>
</gene>
<dbReference type="GO" id="GO:0008299">
    <property type="term" value="P:isoprenoid biosynthetic process"/>
    <property type="evidence" value="ECO:0007669"/>
    <property type="project" value="InterPro"/>
</dbReference>
<sequence length="355" mass="40153">MTEEKETQEETVVVAAKSAEEVPNQEENAPTHETSHTEGLLPHKPDKALLESFRYINSMPGKDVRGKLIDCFQLWFNISSEEVLKGIKDVIGDLHNSSLLIDDIEDNSKLRRGIPVAHTIFGVPTVINCANYVFFLALEKCHAWENPEAMKVFVGELLNLHRGQGHDIAWRDSAQCPTEDEYLEMVKDKTGGLFRLSVGLMQSFATTNKQVNYTTLVDNLAMYFQIRDDFINLADEEYMKSKSFCEDLTEGKFSFPIIHHIRNNPGDTRLINILKQRTHDVDVKRYAQGLMKESGSMAYTRTKCVSLKDDIVKDIELLGGNPPLLKLIQLLDVQVEILALETTDEGKKSPQIQSP</sequence>
<evidence type="ECO:0000313" key="5">
    <source>
        <dbReference type="EMBL" id="CAB9509347.1"/>
    </source>
</evidence>
<evidence type="ECO:0000313" key="6">
    <source>
        <dbReference type="Proteomes" id="UP001153069"/>
    </source>
</evidence>
<feature type="region of interest" description="Disordered" evidence="4">
    <location>
        <begin position="1"/>
        <end position="41"/>
    </location>
</feature>
<evidence type="ECO:0000256" key="4">
    <source>
        <dbReference type="SAM" id="MobiDB-lite"/>
    </source>
</evidence>
<accession>A0A9N8DVD7</accession>
<reference evidence="5" key="1">
    <citation type="submission" date="2020-06" db="EMBL/GenBank/DDBJ databases">
        <authorList>
            <consortium name="Plant Systems Biology data submission"/>
        </authorList>
    </citation>
    <scope>NUCLEOTIDE SEQUENCE</scope>
    <source>
        <strain evidence="5">D6</strain>
    </source>
</reference>
<dbReference type="Pfam" id="PF00348">
    <property type="entry name" value="polyprenyl_synt"/>
    <property type="match status" value="1"/>
</dbReference>
<dbReference type="CDD" id="cd00685">
    <property type="entry name" value="Trans_IPPS_HT"/>
    <property type="match status" value="1"/>
</dbReference>
<dbReference type="OrthoDB" id="6921389at2759"/>
<keyword evidence="1" id="KW-0479">Metal-binding</keyword>
<dbReference type="PROSITE" id="PS00723">
    <property type="entry name" value="POLYPRENYL_SYNTHASE_1"/>
    <property type="match status" value="1"/>
</dbReference>
<dbReference type="SFLD" id="SFLDS00005">
    <property type="entry name" value="Isoprenoid_Synthase_Type_I"/>
    <property type="match status" value="1"/>
</dbReference>
<keyword evidence="6" id="KW-1185">Reference proteome</keyword>
<dbReference type="PANTHER" id="PTHR12001">
    <property type="entry name" value="GERANYLGERANYL PYROPHOSPHATE SYNTHASE"/>
    <property type="match status" value="1"/>
</dbReference>
<dbReference type="GO" id="GO:0004659">
    <property type="term" value="F:prenyltransferase activity"/>
    <property type="evidence" value="ECO:0007669"/>
    <property type="project" value="InterPro"/>
</dbReference>
<evidence type="ECO:0000256" key="1">
    <source>
        <dbReference type="ARBA" id="ARBA00022723"/>
    </source>
</evidence>
<keyword evidence="3" id="KW-0808">Transferase</keyword>